<dbReference type="Pfam" id="PF19583">
    <property type="entry name" value="ODP"/>
    <property type="match status" value="1"/>
</dbReference>
<dbReference type="EMBL" id="CP069362">
    <property type="protein sequence ID" value="WGS64470.1"/>
    <property type="molecule type" value="Genomic_DNA"/>
</dbReference>
<sequence>MSNSIVLFENDNHKFIYLGVEKNNLEGIFTNQFLVIHNNEGVLLDPGGVHVFPRVLANVSEHIDTKNIKAIFYTHQDPDVSSGVALWSSTLENAKIYISGLWERFLPHFGVFDPSILVPIDDKGGEIKFSDGESLKTIPAHFLHSLGNFSLYDPISKILFSGDIGVGVIQPSEEKIFVENFDEYKQHMEGFHKRYMASNTAAKKWVERISRFDVEIMAPQHGLLFKKNEYLKFLNWFKDLKCGVDIIDKIY</sequence>
<dbReference type="PANTHER" id="PTHR43041">
    <property type="entry name" value="HYDROLASE, METALLO-BETA-LACTAMASE SUPERFAMILY"/>
    <property type="match status" value="1"/>
</dbReference>
<dbReference type="Gene3D" id="3.60.15.10">
    <property type="entry name" value="Ribonuclease Z/Hydroxyacylglutathione hydrolase-like"/>
    <property type="match status" value="1"/>
</dbReference>
<proteinExistence type="predicted"/>
<accession>A0ABY8PPC4</accession>
<dbReference type="Proteomes" id="UP001232493">
    <property type="component" value="Chromosome"/>
</dbReference>
<dbReference type="InterPro" id="IPR045761">
    <property type="entry name" value="ODP_dom"/>
</dbReference>
<dbReference type="InterPro" id="IPR036866">
    <property type="entry name" value="RibonucZ/Hydroxyglut_hydro"/>
</dbReference>
<reference evidence="2 3" key="1">
    <citation type="submission" date="2021-02" db="EMBL/GenBank/DDBJ databases">
        <title>Characterization of Marinitoga sp. nov. str. BP5-C20A.</title>
        <authorList>
            <person name="Erauso G."/>
            <person name="Postec A."/>
        </authorList>
    </citation>
    <scope>NUCLEOTIDE SEQUENCE [LARGE SCALE GENOMIC DNA]</scope>
    <source>
        <strain evidence="2 3">BP5-C20A</strain>
    </source>
</reference>
<evidence type="ECO:0000313" key="2">
    <source>
        <dbReference type="EMBL" id="WGS64470.1"/>
    </source>
</evidence>
<evidence type="ECO:0000259" key="1">
    <source>
        <dbReference type="SMART" id="SM00849"/>
    </source>
</evidence>
<dbReference type="CDD" id="cd07709">
    <property type="entry name" value="flavodiiron_proteins_MBL-fold"/>
    <property type="match status" value="1"/>
</dbReference>
<dbReference type="InterPro" id="IPR001279">
    <property type="entry name" value="Metallo-B-lactamas"/>
</dbReference>
<gene>
    <name evidence="2" type="ORF">JRV97_08815</name>
</gene>
<dbReference type="PANTHER" id="PTHR43041:SF1">
    <property type="entry name" value="METALLO-BETA-LACTAMASE DOMAIN-CONTAINING PROTEIN"/>
    <property type="match status" value="1"/>
</dbReference>
<keyword evidence="3" id="KW-1185">Reference proteome</keyword>
<organism evidence="2 3">
    <name type="scientific">Marinitoga aeolica</name>
    <dbReference type="NCBI Taxonomy" id="2809031"/>
    <lineage>
        <taxon>Bacteria</taxon>
        <taxon>Thermotogati</taxon>
        <taxon>Thermotogota</taxon>
        <taxon>Thermotogae</taxon>
        <taxon>Petrotogales</taxon>
        <taxon>Petrotogaceae</taxon>
        <taxon>Marinitoga</taxon>
    </lineage>
</organism>
<evidence type="ECO:0000313" key="3">
    <source>
        <dbReference type="Proteomes" id="UP001232493"/>
    </source>
</evidence>
<name>A0ABY8PPC4_9BACT</name>
<dbReference type="RefSeq" id="WP_280998133.1">
    <property type="nucleotide sequence ID" value="NZ_CP069362.1"/>
</dbReference>
<protein>
    <submittedName>
        <fullName evidence="2">FprA family A-type flavoprotein</fullName>
    </submittedName>
</protein>
<dbReference type="SMART" id="SM00849">
    <property type="entry name" value="Lactamase_B"/>
    <property type="match status" value="1"/>
</dbReference>
<feature type="domain" description="Metallo-beta-lactamase" evidence="1">
    <location>
        <begin position="29"/>
        <end position="221"/>
    </location>
</feature>
<dbReference type="SUPFAM" id="SSF56281">
    <property type="entry name" value="Metallo-hydrolase/oxidoreductase"/>
    <property type="match status" value="1"/>
</dbReference>